<reference evidence="2" key="2">
    <citation type="journal article" date="2015" name="Fish Shellfish Immunol.">
        <title>Early steps in the European eel (Anguilla anguilla)-Vibrio vulnificus interaction in the gills: Role of the RtxA13 toxin.</title>
        <authorList>
            <person name="Callol A."/>
            <person name="Pajuelo D."/>
            <person name="Ebbesson L."/>
            <person name="Teles M."/>
            <person name="MacKenzie S."/>
            <person name="Amaro C."/>
        </authorList>
    </citation>
    <scope>NUCLEOTIDE SEQUENCE</scope>
</reference>
<reference evidence="2" key="1">
    <citation type="submission" date="2014-11" db="EMBL/GenBank/DDBJ databases">
        <authorList>
            <person name="Amaro Gonzalez C."/>
        </authorList>
    </citation>
    <scope>NUCLEOTIDE SEQUENCE</scope>
</reference>
<accession>A0A0E9TI96</accession>
<dbReference type="AlphaFoldDB" id="A0A0E9TI96"/>
<organism evidence="2">
    <name type="scientific">Anguilla anguilla</name>
    <name type="common">European freshwater eel</name>
    <name type="synonym">Muraena anguilla</name>
    <dbReference type="NCBI Taxonomy" id="7936"/>
    <lineage>
        <taxon>Eukaryota</taxon>
        <taxon>Metazoa</taxon>
        <taxon>Chordata</taxon>
        <taxon>Craniata</taxon>
        <taxon>Vertebrata</taxon>
        <taxon>Euteleostomi</taxon>
        <taxon>Actinopterygii</taxon>
        <taxon>Neopterygii</taxon>
        <taxon>Teleostei</taxon>
        <taxon>Anguilliformes</taxon>
        <taxon>Anguillidae</taxon>
        <taxon>Anguilla</taxon>
    </lineage>
</organism>
<sequence>MQASCPQHSTMTVAKMDRGILGRPTEAC</sequence>
<feature type="region of interest" description="Disordered" evidence="1">
    <location>
        <begin position="1"/>
        <end position="28"/>
    </location>
</feature>
<feature type="compositionally biased region" description="Polar residues" evidence="1">
    <location>
        <begin position="1"/>
        <end position="12"/>
    </location>
</feature>
<protein>
    <submittedName>
        <fullName evidence="2">Uncharacterized protein</fullName>
    </submittedName>
</protein>
<name>A0A0E9TI96_ANGAN</name>
<dbReference type="EMBL" id="GBXM01055385">
    <property type="protein sequence ID" value="JAH53192.1"/>
    <property type="molecule type" value="Transcribed_RNA"/>
</dbReference>
<proteinExistence type="predicted"/>
<evidence type="ECO:0000256" key="1">
    <source>
        <dbReference type="SAM" id="MobiDB-lite"/>
    </source>
</evidence>
<evidence type="ECO:0000313" key="2">
    <source>
        <dbReference type="EMBL" id="JAH53192.1"/>
    </source>
</evidence>